<dbReference type="RefSeq" id="WP_246086631.1">
    <property type="nucleotide sequence ID" value="NZ_BAAAOR010000040.1"/>
</dbReference>
<feature type="region of interest" description="Disordered" evidence="4">
    <location>
        <begin position="125"/>
        <end position="164"/>
    </location>
</feature>
<evidence type="ECO:0000256" key="3">
    <source>
        <dbReference type="ARBA" id="ARBA00022729"/>
    </source>
</evidence>
<feature type="signal peptide" evidence="5">
    <location>
        <begin position="1"/>
        <end position="24"/>
    </location>
</feature>
<evidence type="ECO:0000256" key="5">
    <source>
        <dbReference type="SAM" id="SignalP"/>
    </source>
</evidence>
<proteinExistence type="inferred from homology"/>
<reference evidence="6 7" key="1">
    <citation type="journal article" date="2019" name="Int. J. Syst. Evol. Microbiol.">
        <title>The Global Catalogue of Microorganisms (GCM) 10K type strain sequencing project: providing services to taxonomists for standard genome sequencing and annotation.</title>
        <authorList>
            <consortium name="The Broad Institute Genomics Platform"/>
            <consortium name="The Broad Institute Genome Sequencing Center for Infectious Disease"/>
            <person name="Wu L."/>
            <person name="Ma J."/>
        </authorList>
    </citation>
    <scope>NUCLEOTIDE SEQUENCE [LARGE SCALE GENOMIC DNA]</scope>
    <source>
        <strain evidence="6 7">JCM 14942</strain>
    </source>
</reference>
<evidence type="ECO:0000313" key="6">
    <source>
        <dbReference type="EMBL" id="GAA1543831.1"/>
    </source>
</evidence>
<evidence type="ECO:0000256" key="2">
    <source>
        <dbReference type="ARBA" id="ARBA00022448"/>
    </source>
</evidence>
<dbReference type="Gene3D" id="3.40.50.1980">
    <property type="entry name" value="Nitrogenase molybdenum iron protein domain"/>
    <property type="match status" value="2"/>
</dbReference>
<dbReference type="InterPro" id="IPR006127">
    <property type="entry name" value="ZnuA-like"/>
</dbReference>
<dbReference type="Pfam" id="PF01297">
    <property type="entry name" value="ZnuA"/>
    <property type="match status" value="1"/>
</dbReference>
<keyword evidence="2" id="KW-0813">Transport</keyword>
<evidence type="ECO:0000313" key="7">
    <source>
        <dbReference type="Proteomes" id="UP001500842"/>
    </source>
</evidence>
<gene>
    <name evidence="6" type="ORF">GCM10009788_52900</name>
</gene>
<keyword evidence="7" id="KW-1185">Reference proteome</keyword>
<keyword evidence="3 5" id="KW-0732">Signal</keyword>
<feature type="chain" id="PRO_5046376575" evidence="5">
    <location>
        <begin position="25"/>
        <end position="331"/>
    </location>
</feature>
<comment type="similarity">
    <text evidence="1">Belongs to the bacterial solute-binding protein 9 family.</text>
</comment>
<dbReference type="InterPro" id="IPR050492">
    <property type="entry name" value="Bact_metal-bind_prot9"/>
</dbReference>
<dbReference type="EMBL" id="BAAAOR010000040">
    <property type="protein sequence ID" value="GAA1543831.1"/>
    <property type="molecule type" value="Genomic_DNA"/>
</dbReference>
<name>A0ABN2BMA1_9ACTN</name>
<comment type="caution">
    <text evidence="6">The sequence shown here is derived from an EMBL/GenBank/DDBJ whole genome shotgun (WGS) entry which is preliminary data.</text>
</comment>
<sequence>MRSLQAVVAVTTLALATAGCSAFSDGGDTKSGTSGARPEVVAAFYPLEYVAARVAGDHAKVTSLTKAGVEPHDLEINVQDTARIAAADLVVFESEFQPAVDETVAENAGGETLDVADVVELEPFEEHEDHDEHADEEGDEHADEEGEEGEEGEEDHEHGEFDPHFWHDPIRVAAFGDAVATSLSELDPDHAADYAANAADLRSDLEALDQEFEAGLSSCERDTIVVSHDAFGYLEKYGLHMASIAGLSPDAEPTPAAIAELQQLIRREGITTVFSETLVSPKTAETLAGDLGIESKVLDPIEGLTDETADQDYLSLMRSNLAALRTANGCS</sequence>
<dbReference type="PANTHER" id="PTHR42953:SF3">
    <property type="entry name" value="HIGH-AFFINITY ZINC UPTAKE SYSTEM PROTEIN ZNUA"/>
    <property type="match status" value="1"/>
</dbReference>
<dbReference type="PROSITE" id="PS51257">
    <property type="entry name" value="PROKAR_LIPOPROTEIN"/>
    <property type="match status" value="1"/>
</dbReference>
<evidence type="ECO:0000256" key="4">
    <source>
        <dbReference type="SAM" id="MobiDB-lite"/>
    </source>
</evidence>
<evidence type="ECO:0000256" key="1">
    <source>
        <dbReference type="ARBA" id="ARBA00011028"/>
    </source>
</evidence>
<feature type="compositionally biased region" description="Acidic residues" evidence="4">
    <location>
        <begin position="125"/>
        <end position="154"/>
    </location>
</feature>
<dbReference type="Proteomes" id="UP001500842">
    <property type="component" value="Unassembled WGS sequence"/>
</dbReference>
<feature type="compositionally biased region" description="Basic and acidic residues" evidence="4">
    <location>
        <begin position="155"/>
        <end position="164"/>
    </location>
</feature>
<dbReference type="SUPFAM" id="SSF53807">
    <property type="entry name" value="Helical backbone' metal receptor"/>
    <property type="match status" value="1"/>
</dbReference>
<protein>
    <submittedName>
        <fullName evidence="6">Zinc ABC transporter substrate-binding protein</fullName>
    </submittedName>
</protein>
<organism evidence="6 7">
    <name type="scientific">Nocardioides humi</name>
    <dbReference type="NCBI Taxonomy" id="449461"/>
    <lineage>
        <taxon>Bacteria</taxon>
        <taxon>Bacillati</taxon>
        <taxon>Actinomycetota</taxon>
        <taxon>Actinomycetes</taxon>
        <taxon>Propionibacteriales</taxon>
        <taxon>Nocardioidaceae</taxon>
        <taxon>Nocardioides</taxon>
    </lineage>
</organism>
<accession>A0ABN2BMA1</accession>
<dbReference type="PANTHER" id="PTHR42953">
    <property type="entry name" value="HIGH-AFFINITY ZINC UPTAKE SYSTEM PROTEIN ZNUA-RELATED"/>
    <property type="match status" value="1"/>
</dbReference>